<dbReference type="PANTHER" id="PTHR42781">
    <property type="entry name" value="SPERMIDINE/PUTRESCINE IMPORT ATP-BINDING PROTEIN POTA"/>
    <property type="match status" value="1"/>
</dbReference>
<keyword evidence="1" id="KW-0813">Transport</keyword>
<evidence type="ECO:0000256" key="4">
    <source>
        <dbReference type="ARBA" id="ARBA00022741"/>
    </source>
</evidence>
<proteinExistence type="predicted"/>
<gene>
    <name evidence="9" type="ORF">BC777_2272</name>
</gene>
<name>A0A2M8W4S2_9RHOB</name>
<keyword evidence="5 9" id="KW-0067">ATP-binding</keyword>
<reference evidence="9 10" key="1">
    <citation type="submission" date="2017-11" db="EMBL/GenBank/DDBJ databases">
        <title>Genomic Encyclopedia of Archaeal and Bacterial Type Strains, Phase II (KMG-II): From Individual Species to Whole Genera.</title>
        <authorList>
            <person name="Goeker M."/>
        </authorList>
    </citation>
    <scope>NUCLEOTIDE SEQUENCE [LARGE SCALE GENOMIC DNA]</scope>
    <source>
        <strain evidence="9 10">DSM 29128</strain>
    </source>
</reference>
<accession>A0A2M8W4S2</accession>
<evidence type="ECO:0000256" key="2">
    <source>
        <dbReference type="ARBA" id="ARBA00022475"/>
    </source>
</evidence>
<dbReference type="OrthoDB" id="9802264at2"/>
<keyword evidence="7" id="KW-0472">Membrane</keyword>
<sequence>MLICEKLVLQQGSFSLSADVAFAAGKAVALIGPSGAGKSTLLAAIAGFLAPASGRLQWDDVDLTDMAPGERPVSMLFQDNNLFPHLTAAQNVGLGLRPDLRLNADDRAVAAIALTDVGLAGFDDRKPRDLSGGQQSRVALARVLVADRPVVLLDEPFAALGPAMKDEMLDLVKAKLIAAGKTVIMVTHDPADAQRMAGMAALVAAGEVSAPVATDVLFDNPPPALKAYLG</sequence>
<dbReference type="PROSITE" id="PS00211">
    <property type="entry name" value="ABC_TRANSPORTER_1"/>
    <property type="match status" value="1"/>
</dbReference>
<evidence type="ECO:0000256" key="1">
    <source>
        <dbReference type="ARBA" id="ARBA00022448"/>
    </source>
</evidence>
<dbReference type="PANTHER" id="PTHR42781:SF1">
    <property type="entry name" value="THIAMINE IMPORT ATP-BINDING PROTEIN THIQ"/>
    <property type="match status" value="1"/>
</dbReference>
<dbReference type="SMART" id="SM00382">
    <property type="entry name" value="AAA"/>
    <property type="match status" value="1"/>
</dbReference>
<dbReference type="InterPro" id="IPR027417">
    <property type="entry name" value="P-loop_NTPase"/>
</dbReference>
<evidence type="ECO:0000256" key="3">
    <source>
        <dbReference type="ARBA" id="ARBA00022519"/>
    </source>
</evidence>
<evidence type="ECO:0000259" key="8">
    <source>
        <dbReference type="PROSITE" id="PS50893"/>
    </source>
</evidence>
<keyword evidence="4" id="KW-0547">Nucleotide-binding</keyword>
<organism evidence="9 10">
    <name type="scientific">Yoonia maricola</name>
    <dbReference type="NCBI Taxonomy" id="420999"/>
    <lineage>
        <taxon>Bacteria</taxon>
        <taxon>Pseudomonadati</taxon>
        <taxon>Pseudomonadota</taxon>
        <taxon>Alphaproteobacteria</taxon>
        <taxon>Rhodobacterales</taxon>
        <taxon>Paracoccaceae</taxon>
        <taxon>Yoonia</taxon>
    </lineage>
</organism>
<dbReference type="Proteomes" id="UP000228531">
    <property type="component" value="Unassembled WGS sequence"/>
</dbReference>
<feature type="domain" description="ABC transporter" evidence="8">
    <location>
        <begin position="2"/>
        <end position="230"/>
    </location>
</feature>
<protein>
    <submittedName>
        <fullName evidence="9">Thiamine transport system ATP-binding protein</fullName>
    </submittedName>
</protein>
<dbReference type="PROSITE" id="PS50893">
    <property type="entry name" value="ABC_TRANSPORTER_2"/>
    <property type="match status" value="1"/>
</dbReference>
<dbReference type="InterPro" id="IPR003439">
    <property type="entry name" value="ABC_transporter-like_ATP-bd"/>
</dbReference>
<dbReference type="GO" id="GO:0005524">
    <property type="term" value="F:ATP binding"/>
    <property type="evidence" value="ECO:0007669"/>
    <property type="project" value="UniProtKB-KW"/>
</dbReference>
<dbReference type="InterPro" id="IPR050093">
    <property type="entry name" value="ABC_SmlMolc_Importer"/>
</dbReference>
<dbReference type="Gene3D" id="3.40.50.300">
    <property type="entry name" value="P-loop containing nucleotide triphosphate hydrolases"/>
    <property type="match status" value="1"/>
</dbReference>
<evidence type="ECO:0000256" key="7">
    <source>
        <dbReference type="ARBA" id="ARBA00023136"/>
    </source>
</evidence>
<keyword evidence="10" id="KW-1185">Reference proteome</keyword>
<dbReference type="GO" id="GO:0016887">
    <property type="term" value="F:ATP hydrolysis activity"/>
    <property type="evidence" value="ECO:0007669"/>
    <property type="project" value="InterPro"/>
</dbReference>
<dbReference type="Pfam" id="PF00005">
    <property type="entry name" value="ABC_tran"/>
    <property type="match status" value="1"/>
</dbReference>
<evidence type="ECO:0000313" key="9">
    <source>
        <dbReference type="EMBL" id="PJI85925.1"/>
    </source>
</evidence>
<dbReference type="SUPFAM" id="SSF52540">
    <property type="entry name" value="P-loop containing nucleoside triphosphate hydrolases"/>
    <property type="match status" value="1"/>
</dbReference>
<keyword evidence="6" id="KW-1278">Translocase</keyword>
<dbReference type="AlphaFoldDB" id="A0A2M8W4S2"/>
<evidence type="ECO:0000256" key="5">
    <source>
        <dbReference type="ARBA" id="ARBA00022840"/>
    </source>
</evidence>
<dbReference type="EMBL" id="PGTY01000002">
    <property type="protein sequence ID" value="PJI85925.1"/>
    <property type="molecule type" value="Genomic_DNA"/>
</dbReference>
<keyword evidence="3" id="KW-0997">Cell inner membrane</keyword>
<evidence type="ECO:0000256" key="6">
    <source>
        <dbReference type="ARBA" id="ARBA00022967"/>
    </source>
</evidence>
<dbReference type="InterPro" id="IPR017871">
    <property type="entry name" value="ABC_transporter-like_CS"/>
</dbReference>
<keyword evidence="2" id="KW-1003">Cell membrane</keyword>
<dbReference type="RefSeq" id="WP_100368268.1">
    <property type="nucleotide sequence ID" value="NZ_PGTY01000002.1"/>
</dbReference>
<comment type="caution">
    <text evidence="9">The sequence shown here is derived from an EMBL/GenBank/DDBJ whole genome shotgun (WGS) entry which is preliminary data.</text>
</comment>
<dbReference type="InterPro" id="IPR003593">
    <property type="entry name" value="AAA+_ATPase"/>
</dbReference>
<evidence type="ECO:0000313" key="10">
    <source>
        <dbReference type="Proteomes" id="UP000228531"/>
    </source>
</evidence>